<keyword evidence="5" id="KW-0067">ATP-binding</keyword>
<dbReference type="EMBL" id="AP014648">
    <property type="protein sequence ID" value="BAQ18430.1"/>
    <property type="molecule type" value="Genomic_DNA"/>
</dbReference>
<evidence type="ECO:0000256" key="2">
    <source>
        <dbReference type="ARBA" id="ARBA00022598"/>
    </source>
</evidence>
<dbReference type="PANTHER" id="PTHR43033:SF1">
    <property type="entry name" value="TRNA(ILE)-LYSIDINE SYNTHASE-RELATED"/>
    <property type="match status" value="1"/>
</dbReference>
<dbReference type="InterPro" id="IPR014729">
    <property type="entry name" value="Rossmann-like_a/b/a_fold"/>
</dbReference>
<dbReference type="InterPro" id="IPR012795">
    <property type="entry name" value="tRNA_Ile_lys_synt_N"/>
</dbReference>
<evidence type="ECO:0000256" key="1">
    <source>
        <dbReference type="ARBA" id="ARBA00013267"/>
    </source>
</evidence>
<dbReference type="SUPFAM" id="SSF52402">
    <property type="entry name" value="Adenine nucleotide alpha hydrolases-like"/>
    <property type="match status" value="1"/>
</dbReference>
<dbReference type="Gene3D" id="3.40.50.620">
    <property type="entry name" value="HUPs"/>
    <property type="match status" value="1"/>
</dbReference>
<dbReference type="Pfam" id="PF01171">
    <property type="entry name" value="ATP_bind_3"/>
    <property type="match status" value="1"/>
</dbReference>
<keyword evidence="2" id="KW-0436">Ligase</keyword>
<dbReference type="EC" id="6.3.4.19" evidence="1"/>
<dbReference type="AlphaFoldDB" id="A0A0A8K6B2"/>
<evidence type="ECO:0000313" key="8">
    <source>
        <dbReference type="EMBL" id="BAQ18430.1"/>
    </source>
</evidence>
<gene>
    <name evidence="8" type="ORF">GL4_2998</name>
</gene>
<evidence type="ECO:0000256" key="6">
    <source>
        <dbReference type="ARBA" id="ARBA00048539"/>
    </source>
</evidence>
<proteinExistence type="predicted"/>
<accession>A0A0A8K6B2</accession>
<dbReference type="InterPro" id="IPR011063">
    <property type="entry name" value="TilS/TtcA_N"/>
</dbReference>
<organism evidence="8 9">
    <name type="scientific">Methyloceanibacter caenitepidi</name>
    <dbReference type="NCBI Taxonomy" id="1384459"/>
    <lineage>
        <taxon>Bacteria</taxon>
        <taxon>Pseudomonadati</taxon>
        <taxon>Pseudomonadota</taxon>
        <taxon>Alphaproteobacteria</taxon>
        <taxon>Hyphomicrobiales</taxon>
        <taxon>Hyphomicrobiaceae</taxon>
        <taxon>Methyloceanibacter</taxon>
    </lineage>
</organism>
<keyword evidence="9" id="KW-1185">Reference proteome</keyword>
<dbReference type="GO" id="GO:0032267">
    <property type="term" value="F:tRNA(Ile)-lysidine synthase activity"/>
    <property type="evidence" value="ECO:0007669"/>
    <property type="project" value="UniProtKB-EC"/>
</dbReference>
<evidence type="ECO:0000256" key="3">
    <source>
        <dbReference type="ARBA" id="ARBA00022694"/>
    </source>
</evidence>
<dbReference type="InterPro" id="IPR012094">
    <property type="entry name" value="tRNA_Ile_lys_synt"/>
</dbReference>
<protein>
    <recommendedName>
        <fullName evidence="1">tRNA(Ile)-lysidine synthetase</fullName>
        <ecNumber evidence="1">6.3.4.19</ecNumber>
    </recommendedName>
</protein>
<comment type="catalytic activity">
    <reaction evidence="6">
        <text>cytidine(34) in tRNA(Ile2) + L-lysine + ATP = lysidine(34) in tRNA(Ile2) + AMP + diphosphate + H(+)</text>
        <dbReference type="Rhea" id="RHEA:43744"/>
        <dbReference type="Rhea" id="RHEA-COMP:10625"/>
        <dbReference type="Rhea" id="RHEA-COMP:10670"/>
        <dbReference type="ChEBI" id="CHEBI:15378"/>
        <dbReference type="ChEBI" id="CHEBI:30616"/>
        <dbReference type="ChEBI" id="CHEBI:32551"/>
        <dbReference type="ChEBI" id="CHEBI:33019"/>
        <dbReference type="ChEBI" id="CHEBI:82748"/>
        <dbReference type="ChEBI" id="CHEBI:83665"/>
        <dbReference type="ChEBI" id="CHEBI:456215"/>
        <dbReference type="EC" id="6.3.4.19"/>
    </reaction>
</comment>
<name>A0A0A8K6B2_9HYPH</name>
<evidence type="ECO:0000259" key="7">
    <source>
        <dbReference type="Pfam" id="PF01171"/>
    </source>
</evidence>
<feature type="domain" description="tRNA(Ile)-lysidine/2-thiocytidine synthase N-terminal" evidence="7">
    <location>
        <begin position="3"/>
        <end position="131"/>
    </location>
</feature>
<keyword evidence="3" id="KW-0819">tRNA processing</keyword>
<dbReference type="NCBIfam" id="TIGR02432">
    <property type="entry name" value="lysidine_TilS_N"/>
    <property type="match status" value="1"/>
</dbReference>
<dbReference type="Proteomes" id="UP000031643">
    <property type="component" value="Chromosome"/>
</dbReference>
<reference evidence="8 9" key="1">
    <citation type="submission" date="2014-09" db="EMBL/GenBank/DDBJ databases">
        <title>Genome sequencing of Methyloceanibacter caenitepidi Gela4.</title>
        <authorList>
            <person name="Takeuchi M."/>
            <person name="Susumu S."/>
            <person name="Kamagata Y."/>
            <person name="Oshima K."/>
            <person name="Hattori M."/>
            <person name="Iwasaki W."/>
        </authorList>
    </citation>
    <scope>NUCLEOTIDE SEQUENCE [LARGE SCALE GENOMIC DNA]</scope>
    <source>
        <strain evidence="8 9">Gela4</strain>
    </source>
</reference>
<keyword evidence="4" id="KW-0547">Nucleotide-binding</keyword>
<dbReference type="STRING" id="1384459.GL4_2998"/>
<dbReference type="GO" id="GO:0005524">
    <property type="term" value="F:ATP binding"/>
    <property type="evidence" value="ECO:0007669"/>
    <property type="project" value="UniProtKB-KW"/>
</dbReference>
<dbReference type="KEGG" id="mcg:GL4_2998"/>
<dbReference type="HOGENOM" id="CLU_018869_3_2_5"/>
<evidence type="ECO:0000313" key="9">
    <source>
        <dbReference type="Proteomes" id="UP000031643"/>
    </source>
</evidence>
<dbReference type="PANTHER" id="PTHR43033">
    <property type="entry name" value="TRNA(ILE)-LYSIDINE SYNTHASE-RELATED"/>
    <property type="match status" value="1"/>
</dbReference>
<evidence type="ECO:0000256" key="5">
    <source>
        <dbReference type="ARBA" id="ARBA00022840"/>
    </source>
</evidence>
<sequence>MAEIAERLGAPHAILTWRHGPIDARLQARARAARYDLMAAYCTARDIPVLVTAHHLDDQAETFLMRLKRGSGLDGLAAIPKEGEWAGLTLLRPLLEASKAQLVATAEAAGLPLSNDPSNEDARFERVRLREAMAALAQIGLEPEAIALSARRLRRARSALEAAAGSFLDAHCERSPAGYASVSLSALLEAPEEVGLRALDRLVAAVGGSSEPLRLAKLEALVDGLRAEPDKAQTLGRCRIVPARGRVAVFREVRKAGLPRGALRPGERLLWDNRFRLELGAGEPEAVTVEALGEGGIEALLKDEEGALCLPRLAVCTLPVCRLGDGRLLLPDFGQGGAPLPAPLSRHEAGFDCRATFLWRTP</sequence>
<evidence type="ECO:0000256" key="4">
    <source>
        <dbReference type="ARBA" id="ARBA00022741"/>
    </source>
</evidence>
<dbReference type="CDD" id="cd01992">
    <property type="entry name" value="TilS_N"/>
    <property type="match status" value="1"/>
</dbReference>
<dbReference type="GO" id="GO:0008033">
    <property type="term" value="P:tRNA processing"/>
    <property type="evidence" value="ECO:0007669"/>
    <property type="project" value="UniProtKB-KW"/>
</dbReference>